<name>A0A1B2LX78_9GAMM</name>
<feature type="transmembrane region" description="Helical" evidence="5">
    <location>
        <begin position="38"/>
        <end position="59"/>
    </location>
</feature>
<keyword evidence="5" id="KW-1003">Cell membrane</keyword>
<dbReference type="GO" id="GO:0005886">
    <property type="term" value="C:plasma membrane"/>
    <property type="evidence" value="ECO:0007669"/>
    <property type="project" value="UniProtKB-SubCell"/>
</dbReference>
<dbReference type="AlphaFoldDB" id="A0A1B2LX78"/>
<keyword evidence="5" id="KW-0813">Transport</keyword>
<feature type="transmembrane region" description="Helical" evidence="5">
    <location>
        <begin position="12"/>
        <end position="31"/>
    </location>
</feature>
<keyword evidence="3 5" id="KW-1133">Transmembrane helix</keyword>
<dbReference type="PANTHER" id="PTHR22773">
    <property type="entry name" value="NADH DEHYDROGENASE"/>
    <property type="match status" value="1"/>
</dbReference>
<feature type="transmembrane region" description="Helical" evidence="5">
    <location>
        <begin position="240"/>
        <end position="268"/>
    </location>
</feature>
<dbReference type="HAMAP" id="MF_00445">
    <property type="entry name" value="NDH1_NuoN_1"/>
    <property type="match status" value="1"/>
</dbReference>
<accession>A0A1B2LX78</accession>
<dbReference type="InterPro" id="IPR010096">
    <property type="entry name" value="NADH-Q_OxRdtase_suN/2"/>
</dbReference>
<dbReference type="GO" id="GO:0042773">
    <property type="term" value="P:ATP synthesis coupled electron transport"/>
    <property type="evidence" value="ECO:0007669"/>
    <property type="project" value="InterPro"/>
</dbReference>
<proteinExistence type="inferred from homology"/>
<comment type="similarity">
    <text evidence="5">Belongs to the complex I subunit 2 family.</text>
</comment>
<dbReference type="GO" id="GO:0050136">
    <property type="term" value="F:NADH dehydrogenase (quinone) (non-electrogenic) activity"/>
    <property type="evidence" value="ECO:0007669"/>
    <property type="project" value="UniProtKB-UniRule"/>
</dbReference>
<dbReference type="RefSeq" id="WP_067552323.1">
    <property type="nucleotide sequence ID" value="NZ_CP016895.1"/>
</dbReference>
<feature type="transmembrane region" description="Helical" evidence="5">
    <location>
        <begin position="79"/>
        <end position="98"/>
    </location>
</feature>
<feature type="transmembrane region" description="Helical" evidence="5">
    <location>
        <begin position="133"/>
        <end position="152"/>
    </location>
</feature>
<dbReference type="STRING" id="1789224.BFG52_02745"/>
<organism evidence="8 9">
    <name type="scientific">Acinetobacter larvae</name>
    <dbReference type="NCBI Taxonomy" id="1789224"/>
    <lineage>
        <taxon>Bacteria</taxon>
        <taxon>Pseudomonadati</taxon>
        <taxon>Pseudomonadota</taxon>
        <taxon>Gammaproteobacteria</taxon>
        <taxon>Moraxellales</taxon>
        <taxon>Moraxellaceae</taxon>
        <taxon>Acinetobacter</taxon>
    </lineage>
</organism>
<dbReference type="GO" id="GO:0048038">
    <property type="term" value="F:quinone binding"/>
    <property type="evidence" value="ECO:0007669"/>
    <property type="project" value="UniProtKB-KW"/>
</dbReference>
<feature type="transmembrane region" description="Helical" evidence="5">
    <location>
        <begin position="208"/>
        <end position="228"/>
    </location>
</feature>
<evidence type="ECO:0000256" key="5">
    <source>
        <dbReference type="HAMAP-Rule" id="MF_00445"/>
    </source>
</evidence>
<evidence type="ECO:0000313" key="9">
    <source>
        <dbReference type="Proteomes" id="UP000093391"/>
    </source>
</evidence>
<keyword evidence="5" id="KW-1278">Translocase</keyword>
<keyword evidence="5" id="KW-0520">NAD</keyword>
<comment type="function">
    <text evidence="5">NDH-1 shuttles electrons from NADH, via FMN and iron-sulfur (Fe-S) centers, to quinones in the respiratory chain. The immediate electron acceptor for the enzyme in this species is believed to be ubiquinone. Couples the redox reaction to proton translocation (for every two electrons transferred, four hydrogen ions are translocated across the cytoplasmic membrane), and thus conserves the redox energy in a proton gradient.</text>
</comment>
<dbReference type="NCBIfam" id="NF004439">
    <property type="entry name" value="PRK05777.1-1"/>
    <property type="match status" value="1"/>
</dbReference>
<dbReference type="NCBIfam" id="TIGR01770">
    <property type="entry name" value="NDH_I_N"/>
    <property type="match status" value="1"/>
</dbReference>
<dbReference type="Pfam" id="PF00361">
    <property type="entry name" value="Proton_antipo_M"/>
    <property type="match status" value="1"/>
</dbReference>
<dbReference type="KEGG" id="ala:BFG52_02745"/>
<dbReference type="EC" id="7.1.1.-" evidence="5"/>
<keyword evidence="5" id="KW-0830">Ubiquinone</keyword>
<dbReference type="InterPro" id="IPR001750">
    <property type="entry name" value="ND/Mrp_TM"/>
</dbReference>
<evidence type="ECO:0000256" key="3">
    <source>
        <dbReference type="ARBA" id="ARBA00022989"/>
    </source>
</evidence>
<keyword evidence="5" id="KW-0874">Quinone</keyword>
<gene>
    <name evidence="5" type="primary">nuoN</name>
    <name evidence="8" type="ORF">BFG52_02745</name>
</gene>
<feature type="transmembrane region" description="Helical" evidence="5">
    <location>
        <begin position="164"/>
        <end position="184"/>
    </location>
</feature>
<keyword evidence="2 5" id="KW-0812">Transmembrane</keyword>
<evidence type="ECO:0000256" key="4">
    <source>
        <dbReference type="ARBA" id="ARBA00023136"/>
    </source>
</evidence>
<evidence type="ECO:0000256" key="6">
    <source>
        <dbReference type="RuleBase" id="RU000320"/>
    </source>
</evidence>
<dbReference type="Proteomes" id="UP000093391">
    <property type="component" value="Chromosome"/>
</dbReference>
<feature type="transmembrane region" description="Helical" evidence="5">
    <location>
        <begin position="307"/>
        <end position="329"/>
    </location>
</feature>
<comment type="subunit">
    <text evidence="5">NDH-1 is composed of 14 different subunits. Subunits NuoA, H, J, K, L, M, N constitute the membrane sector of the complex.</text>
</comment>
<evidence type="ECO:0000313" key="8">
    <source>
        <dbReference type="EMBL" id="AOA57383.1"/>
    </source>
</evidence>
<dbReference type="GO" id="GO:0008137">
    <property type="term" value="F:NADH dehydrogenase (ubiquinone) activity"/>
    <property type="evidence" value="ECO:0007669"/>
    <property type="project" value="InterPro"/>
</dbReference>
<protein>
    <recommendedName>
        <fullName evidence="5">NADH-quinone oxidoreductase subunit N</fullName>
        <ecNumber evidence="5">7.1.1.-</ecNumber>
    </recommendedName>
    <alternativeName>
        <fullName evidence="5">NADH dehydrogenase I subunit N</fullName>
    </alternativeName>
    <alternativeName>
        <fullName evidence="5">NDH-1 subunit N</fullName>
    </alternativeName>
</protein>
<reference evidence="8 9" key="1">
    <citation type="submission" date="2016-08" db="EMBL/GenBank/DDBJ databases">
        <authorList>
            <person name="Seilhamer J.J."/>
        </authorList>
    </citation>
    <scope>NUCLEOTIDE SEQUENCE [LARGE SCALE GENOMIC DNA]</scope>
    <source>
        <strain evidence="8 9">BRTC-1</strain>
    </source>
</reference>
<feature type="transmembrane region" description="Helical" evidence="5">
    <location>
        <begin position="469"/>
        <end position="492"/>
    </location>
</feature>
<feature type="domain" description="NADH:quinone oxidoreductase/Mrp antiporter transmembrane" evidence="7">
    <location>
        <begin position="127"/>
        <end position="442"/>
    </location>
</feature>
<dbReference type="EMBL" id="CP016895">
    <property type="protein sequence ID" value="AOA57383.1"/>
    <property type="molecule type" value="Genomic_DNA"/>
</dbReference>
<keyword evidence="4 5" id="KW-0472">Membrane</keyword>
<dbReference type="OrthoDB" id="9768329at2"/>
<comment type="catalytic activity">
    <reaction evidence="5">
        <text>a quinone + NADH + 5 H(+)(in) = a quinol + NAD(+) + 4 H(+)(out)</text>
        <dbReference type="Rhea" id="RHEA:57888"/>
        <dbReference type="ChEBI" id="CHEBI:15378"/>
        <dbReference type="ChEBI" id="CHEBI:24646"/>
        <dbReference type="ChEBI" id="CHEBI:57540"/>
        <dbReference type="ChEBI" id="CHEBI:57945"/>
        <dbReference type="ChEBI" id="CHEBI:132124"/>
    </reaction>
</comment>
<feature type="transmembrane region" description="Helical" evidence="5">
    <location>
        <begin position="110"/>
        <end position="127"/>
    </location>
</feature>
<feature type="transmembrane region" description="Helical" evidence="5">
    <location>
        <begin position="274"/>
        <end position="298"/>
    </location>
</feature>
<comment type="subcellular location">
    <subcellularLocation>
        <location evidence="5">Cell membrane</location>
        <topology evidence="5">Multi-pass membrane protein</topology>
    </subcellularLocation>
    <subcellularLocation>
        <location evidence="1">Endomembrane system</location>
        <topology evidence="1">Multi-pass membrane protein</topology>
    </subcellularLocation>
    <subcellularLocation>
        <location evidence="6">Membrane</location>
        <topology evidence="6">Multi-pass membrane protein</topology>
    </subcellularLocation>
</comment>
<keyword evidence="9" id="KW-1185">Reference proteome</keyword>
<evidence type="ECO:0000259" key="7">
    <source>
        <dbReference type="Pfam" id="PF00361"/>
    </source>
</evidence>
<dbReference type="GO" id="GO:0012505">
    <property type="term" value="C:endomembrane system"/>
    <property type="evidence" value="ECO:0007669"/>
    <property type="project" value="UniProtKB-SubCell"/>
</dbReference>
<evidence type="ECO:0000256" key="1">
    <source>
        <dbReference type="ARBA" id="ARBA00004127"/>
    </source>
</evidence>
<feature type="transmembrane region" description="Helical" evidence="5">
    <location>
        <begin position="428"/>
        <end position="448"/>
    </location>
</feature>
<evidence type="ECO:0000256" key="2">
    <source>
        <dbReference type="ARBA" id="ARBA00022692"/>
    </source>
</evidence>
<sequence>MNFTLSFSALMPLAPVMIVALTLIAVMLLIAVKRNHNLVATATVVGLNLAALNLILMWFGPAVPEQQVMGLFAVDRFTLFYQFMILVAALACCTLSHAYIESYKDNREELYLMMLASTAGAMLMVASNHYASFFISLELMSIPLYGLLAYTHQRGKSLEAGLKYLVLSATASAMLLMGMAYIYAYTGTLSFVDPQALQGILSGFYDKVPTPALVLGLGLMICAVAFKLSMAPFHKWTPDVYAGAPAPIATFLGTVAKVAMIGLFIRFVMSSGLILLPNVLLILIIIATLSIIVGNLLAVRQVNLKRILAYSSIAHFGYILVGLVSINYTDMFRGVAQGISTVDTQAVTVYVLTYVLTTIGAFGVVTLMSSPYNNRDEAESLADYRGMFWRRPILTAVLTLMMLSLAGIPLTAGFIAKFMVIKQAVMMGSWFLSAMVIVGSGIGLYYYLRVIVVMYMTPPEQPRIEAVRHWGQQAGGLMVLGATALVFVLGVYPEPMLQLAKLATFSIDPQLIQLGFMLFVQQ</sequence>
<feature type="transmembrane region" description="Helical" evidence="5">
    <location>
        <begin position="349"/>
        <end position="372"/>
    </location>
</feature>
<feature type="transmembrane region" description="Helical" evidence="5">
    <location>
        <begin position="393"/>
        <end position="416"/>
    </location>
</feature>